<sequence length="257" mass="28464">MQINMPFADRKRTALEIKAAVESIADKLRPIGRCITKERVGRKEAALVMGLDEAVGGNPAPKVNEAVVEDLAKLYAEIPVHASGNLTDEFQLTVTRESDEENNLRMLFDGAAVSGFGDVRSQETKVDMGVRNAREISASEFTVSQTLTNSISKIWSNHFRSREVIGKPYKIYLYGKKGGFKAHLDTPETDIVGTFLVGIGDSTFERNLELGIREELDEADWYDAKSRTAHLSFSANPGQWVAFYPDVPHRVVEITSG</sequence>
<reference evidence="1" key="2">
    <citation type="journal article" date="2022" name="New Phytol.">
        <title>Evolutionary transition to the ectomycorrhizal habit in the genomes of a hyperdiverse lineage of mushroom-forming fungi.</title>
        <authorList>
            <person name="Looney B."/>
            <person name="Miyauchi S."/>
            <person name="Morin E."/>
            <person name="Drula E."/>
            <person name="Courty P.E."/>
            <person name="Kohler A."/>
            <person name="Kuo A."/>
            <person name="LaButti K."/>
            <person name="Pangilinan J."/>
            <person name="Lipzen A."/>
            <person name="Riley R."/>
            <person name="Andreopoulos W."/>
            <person name="He G."/>
            <person name="Johnson J."/>
            <person name="Nolan M."/>
            <person name="Tritt A."/>
            <person name="Barry K.W."/>
            <person name="Grigoriev I.V."/>
            <person name="Nagy L.G."/>
            <person name="Hibbett D."/>
            <person name="Henrissat B."/>
            <person name="Matheny P.B."/>
            <person name="Labbe J."/>
            <person name="Martin F.M."/>
        </authorList>
    </citation>
    <scope>NUCLEOTIDE SEQUENCE</scope>
    <source>
        <strain evidence="1">FP105234-sp</strain>
    </source>
</reference>
<comment type="caution">
    <text evidence="1">The sequence shown here is derived from an EMBL/GenBank/DDBJ whole genome shotgun (WGS) entry which is preliminary data.</text>
</comment>
<gene>
    <name evidence="1" type="ORF">FA95DRAFT_925237</name>
</gene>
<evidence type="ECO:0000313" key="2">
    <source>
        <dbReference type="Proteomes" id="UP000814033"/>
    </source>
</evidence>
<name>A0ACB8RZC0_9AGAM</name>
<reference evidence="1" key="1">
    <citation type="submission" date="2021-02" db="EMBL/GenBank/DDBJ databases">
        <authorList>
            <consortium name="DOE Joint Genome Institute"/>
            <person name="Ahrendt S."/>
            <person name="Looney B.P."/>
            <person name="Miyauchi S."/>
            <person name="Morin E."/>
            <person name="Drula E."/>
            <person name="Courty P.E."/>
            <person name="Chicoki N."/>
            <person name="Fauchery L."/>
            <person name="Kohler A."/>
            <person name="Kuo A."/>
            <person name="Labutti K."/>
            <person name="Pangilinan J."/>
            <person name="Lipzen A."/>
            <person name="Riley R."/>
            <person name="Andreopoulos W."/>
            <person name="He G."/>
            <person name="Johnson J."/>
            <person name="Barry K.W."/>
            <person name="Grigoriev I.V."/>
            <person name="Nagy L."/>
            <person name="Hibbett D."/>
            <person name="Henrissat B."/>
            <person name="Matheny P.B."/>
            <person name="Labbe J."/>
            <person name="Martin F."/>
        </authorList>
    </citation>
    <scope>NUCLEOTIDE SEQUENCE</scope>
    <source>
        <strain evidence="1">FP105234-sp</strain>
    </source>
</reference>
<organism evidence="1 2">
    <name type="scientific">Auriscalpium vulgare</name>
    <dbReference type="NCBI Taxonomy" id="40419"/>
    <lineage>
        <taxon>Eukaryota</taxon>
        <taxon>Fungi</taxon>
        <taxon>Dikarya</taxon>
        <taxon>Basidiomycota</taxon>
        <taxon>Agaricomycotina</taxon>
        <taxon>Agaricomycetes</taxon>
        <taxon>Russulales</taxon>
        <taxon>Auriscalpiaceae</taxon>
        <taxon>Auriscalpium</taxon>
    </lineage>
</organism>
<dbReference type="EMBL" id="MU275876">
    <property type="protein sequence ID" value="KAI0049233.1"/>
    <property type="molecule type" value="Genomic_DNA"/>
</dbReference>
<keyword evidence="2" id="KW-1185">Reference proteome</keyword>
<evidence type="ECO:0000313" key="1">
    <source>
        <dbReference type="EMBL" id="KAI0049233.1"/>
    </source>
</evidence>
<dbReference type="Proteomes" id="UP000814033">
    <property type="component" value="Unassembled WGS sequence"/>
</dbReference>
<accession>A0ACB8RZC0</accession>
<proteinExistence type="predicted"/>
<protein>
    <submittedName>
        <fullName evidence="1">Uncharacterized protein</fullName>
    </submittedName>
</protein>